<keyword evidence="2" id="KW-1185">Reference proteome</keyword>
<evidence type="ECO:0000313" key="2">
    <source>
        <dbReference type="Proteomes" id="UP000652761"/>
    </source>
</evidence>
<sequence>MEEKDLLHSMVSGRVADGVGINAAAEGQTERWNPSNCDPGGFIRFRLHPSSTSSGRASFVPILYRNELYKFPVVPAFERY</sequence>
<dbReference type="Proteomes" id="UP000652761">
    <property type="component" value="Unassembled WGS sequence"/>
</dbReference>
<protein>
    <submittedName>
        <fullName evidence="1">Uncharacterized protein</fullName>
    </submittedName>
</protein>
<reference evidence="1" key="1">
    <citation type="submission" date="2017-07" db="EMBL/GenBank/DDBJ databases">
        <title>Taro Niue Genome Assembly and Annotation.</title>
        <authorList>
            <person name="Atibalentja N."/>
            <person name="Keating K."/>
            <person name="Fields C.J."/>
        </authorList>
    </citation>
    <scope>NUCLEOTIDE SEQUENCE</scope>
    <source>
        <strain evidence="1">Niue_2</strain>
        <tissue evidence="1">Leaf</tissue>
    </source>
</reference>
<dbReference type="EMBL" id="NMUH01009466">
    <property type="protein sequence ID" value="MQM20080.1"/>
    <property type="molecule type" value="Genomic_DNA"/>
</dbReference>
<proteinExistence type="predicted"/>
<dbReference type="AlphaFoldDB" id="A0A843XLS9"/>
<gene>
    <name evidence="1" type="ORF">Taro_053096</name>
</gene>
<organism evidence="1 2">
    <name type="scientific">Colocasia esculenta</name>
    <name type="common">Wild taro</name>
    <name type="synonym">Arum esculentum</name>
    <dbReference type="NCBI Taxonomy" id="4460"/>
    <lineage>
        <taxon>Eukaryota</taxon>
        <taxon>Viridiplantae</taxon>
        <taxon>Streptophyta</taxon>
        <taxon>Embryophyta</taxon>
        <taxon>Tracheophyta</taxon>
        <taxon>Spermatophyta</taxon>
        <taxon>Magnoliopsida</taxon>
        <taxon>Liliopsida</taxon>
        <taxon>Araceae</taxon>
        <taxon>Aroideae</taxon>
        <taxon>Colocasieae</taxon>
        <taxon>Colocasia</taxon>
    </lineage>
</organism>
<evidence type="ECO:0000313" key="1">
    <source>
        <dbReference type="EMBL" id="MQM20080.1"/>
    </source>
</evidence>
<accession>A0A843XLS9</accession>
<name>A0A843XLS9_COLES</name>
<comment type="caution">
    <text evidence="1">The sequence shown here is derived from an EMBL/GenBank/DDBJ whole genome shotgun (WGS) entry which is preliminary data.</text>
</comment>